<protein>
    <submittedName>
        <fullName evidence="1">Uncharacterized protein</fullName>
    </submittedName>
</protein>
<accession>A0AAX2RRJ2</accession>
<dbReference type="Proteomes" id="UP000298234">
    <property type="component" value="Unassembled WGS sequence"/>
</dbReference>
<comment type="caution">
    <text evidence="1">The sequence shown here is derived from an EMBL/GenBank/DDBJ whole genome shotgun (WGS) entry which is preliminary data.</text>
</comment>
<name>A0AAX2RRJ2_BURCE</name>
<evidence type="ECO:0000313" key="2">
    <source>
        <dbReference type="Proteomes" id="UP000298234"/>
    </source>
</evidence>
<dbReference type="EMBL" id="SNSQ01000016">
    <property type="protein sequence ID" value="TEU47556.1"/>
    <property type="molecule type" value="Genomic_DNA"/>
</dbReference>
<proteinExistence type="predicted"/>
<dbReference type="AlphaFoldDB" id="A0AAX2RRJ2"/>
<sequence>MITDIIVSSSDFMAPTGAAVAPVRLPTSAISALSLAAQGFQHTSVSRDLFHDFTEIARLGTSYWLCNGLTPEKRYDRFALASAIFAPGNCVQFADPLHRPRRAMPNYSPRKYKSSPRDLLQFIDMLDLWSVPRFNVENQEIVVATTTWTGVLNTPRPMATLYIAGKLAHQEFSGTIVLIDDTDRDAEPGAIELRLEGRPYHEFNPNQRWAPTIEKSYNVPNGGAIVQEVREVIATHWADTWFTTVPFDQR</sequence>
<gene>
    <name evidence="1" type="ORF">E3D37_16250</name>
</gene>
<dbReference type="RefSeq" id="WP_134256288.1">
    <property type="nucleotide sequence ID" value="NZ_SNSG01000013.1"/>
</dbReference>
<evidence type="ECO:0000313" key="1">
    <source>
        <dbReference type="EMBL" id="TEU47556.1"/>
    </source>
</evidence>
<organism evidence="1 2">
    <name type="scientific">Burkholderia cepacia</name>
    <name type="common">Pseudomonas cepacia</name>
    <dbReference type="NCBI Taxonomy" id="292"/>
    <lineage>
        <taxon>Bacteria</taxon>
        <taxon>Pseudomonadati</taxon>
        <taxon>Pseudomonadota</taxon>
        <taxon>Betaproteobacteria</taxon>
        <taxon>Burkholderiales</taxon>
        <taxon>Burkholderiaceae</taxon>
        <taxon>Burkholderia</taxon>
        <taxon>Burkholderia cepacia complex</taxon>
    </lineage>
</organism>
<reference evidence="1 2" key="1">
    <citation type="submission" date="2019-03" db="EMBL/GenBank/DDBJ databases">
        <title>Burkholderia cepacia outbreak.</title>
        <authorList>
            <person name="Farzana R."/>
            <person name="Walsh T.R."/>
        </authorList>
    </citation>
    <scope>NUCLEOTIDE SEQUENCE [LARGE SCALE GENOMIC DNA]</scope>
    <source>
        <strain evidence="2">d13</strain>
    </source>
</reference>